<feature type="compositionally biased region" description="Polar residues" evidence="3">
    <location>
        <begin position="1"/>
        <end position="14"/>
    </location>
</feature>
<dbReference type="GeneTree" id="ENSGT00950000182852"/>
<feature type="coiled-coil region" evidence="2">
    <location>
        <begin position="210"/>
        <end position="237"/>
    </location>
</feature>
<feature type="domain" description="Cortactin-binding protein-2 N-terminal" evidence="4">
    <location>
        <begin position="76"/>
        <end position="268"/>
    </location>
</feature>
<protein>
    <submittedName>
        <fullName evidence="6 7">Filamin-A-interacting protein 1-like</fullName>
    </submittedName>
</protein>
<feature type="coiled-coil region" evidence="2">
    <location>
        <begin position="734"/>
        <end position="771"/>
    </location>
</feature>
<evidence type="ECO:0000313" key="5">
    <source>
        <dbReference type="Proteomes" id="UP000515152"/>
    </source>
</evidence>
<evidence type="ECO:0000259" key="4">
    <source>
        <dbReference type="Pfam" id="PF09727"/>
    </source>
</evidence>
<dbReference type="GeneID" id="105893133"/>
<gene>
    <name evidence="6 7" type="primary">LOC105893133</name>
</gene>
<accession>A0A6P8GJW6</accession>
<keyword evidence="5" id="KW-1185">Reference proteome</keyword>
<dbReference type="PANTHER" id="PTHR23166:SF3">
    <property type="entry name" value="FILAMIN-A-INTERACTING PROTEIN 1"/>
    <property type="match status" value="1"/>
</dbReference>
<dbReference type="InterPro" id="IPR019131">
    <property type="entry name" value="Cortactin-binding_p2_N"/>
</dbReference>
<organism evidence="5 7">
    <name type="scientific">Clupea harengus</name>
    <name type="common">Atlantic herring</name>
    <dbReference type="NCBI Taxonomy" id="7950"/>
    <lineage>
        <taxon>Eukaryota</taxon>
        <taxon>Metazoa</taxon>
        <taxon>Chordata</taxon>
        <taxon>Craniata</taxon>
        <taxon>Vertebrata</taxon>
        <taxon>Euteleostomi</taxon>
        <taxon>Actinopterygii</taxon>
        <taxon>Neopterygii</taxon>
        <taxon>Teleostei</taxon>
        <taxon>Clupei</taxon>
        <taxon>Clupeiformes</taxon>
        <taxon>Clupeoidei</taxon>
        <taxon>Clupeidae</taxon>
        <taxon>Clupea</taxon>
    </lineage>
</organism>
<sequence length="1222" mass="137449">MRSKSNSVESTTNGMLVVPCGPHDISQEEEGKLHAPDKSQKLKGKQKDGAEMELSGNEKTDEKSTENNHRSPGLKDLSKDDVLKLLGIMEGEVQAREDVIRVLSTAGHGAEHVSPHGRAGAGALESRYGSAGPTKALQALQRDGFLTHSKGSKDDVYEEPMAALDQLQDKHKEAYRRMLEQLLLVEKCHRRTILELDSEKRKHVDYMNKSDDFTNLLEQERERLKRLLEQEKAYQVRKDKENTKRLEKVRAELVKLKSFALMLVDERQLHLEQIDQQKQTAKELTQNLLEKELKLSEVDNHTKEDSQKILTLQTELENTAAKFAKEHEEMTAKLASQESQNKQLRQKVAGLTSKIEALEDTNGALQKSAEELQELRDRISQGEYGNSNLMAELENLRKKVLEMEGKDAEITKTETHCKELQKKLQEEESQGKELKLEVERLQGRMTELEQLEGSFGLSRADCSQFQVALVKEQSLSKELADELVTLKIRVKGLESSELKLEKAELALKDDLMKLKSVTVVMFNERKSMAERIRSEEKKRDELSKLFKAEQEKVMEVTERLIEESKKLLKFKSEVEARMTILTKERDALTSKQVSEEERNKELSTKVCILKQKIDGLEGVEKESTKYVLKQESGRLSDECRQDESKIKELTMEIERLKNRLKQLEVVEGDLIKTEDEYDMLEKKFKTEQDKANSLFQQLEEMKGQIAFNKAIERGEAVIQGAELRQRCLAEETKTRDLEADILALKEKIHELMNKEDQLSQLRVDYSVLQQRFLEEEDHKKSISNEVLNLTKELEVSKRYSRALRPSTNGRRMMDVPMTSTGVQTDPVTSDIIEEDTPAVFIKKSVQEENHVMSNLRQRCLKKSTERSTVDRYPSAASDMRKSWIPWMRKKDSNHNGSEKSMQINGECSPAELTLSQKQGQPLHIRVTPDHQNSQATLQITSAPTSDIYSSTTVISNQGLQKPRITIIPTPNITPTKNRNSECPRGPERAKSPVTITTISRARSPECKIPSSDRSMSPVSIISVNTSSLSDISSSPEPQEMITGRAVFKVTPEKQMVPAPIRKYGCHSNIVTTEDNKIHIHLGSQFKKLSDGSSPMGAIRPPAEAAESKEVSTGTVLRSPGHSSLTPKALASKVTSSLTITPVCTAPARPVLSLQPVQDILSPKSGASRIPMSRGMKTGKAVLGALGISSAMKMEARADGQSMRIELKKSTISGASFLSGGKS</sequence>
<feature type="region of interest" description="Disordered" evidence="3">
    <location>
        <begin position="966"/>
        <end position="990"/>
    </location>
</feature>
<dbReference type="RefSeq" id="XP_012674944.2">
    <property type="nucleotide sequence ID" value="XM_012819490.3"/>
</dbReference>
<feature type="region of interest" description="Disordered" evidence="3">
    <location>
        <begin position="1101"/>
        <end position="1123"/>
    </location>
</feature>
<reference evidence="6 7" key="1">
    <citation type="submission" date="2025-04" db="UniProtKB">
        <authorList>
            <consortium name="RefSeq"/>
        </authorList>
    </citation>
    <scope>IDENTIFICATION</scope>
</reference>
<proteinExistence type="predicted"/>
<feature type="compositionally biased region" description="Polar residues" evidence="3">
    <location>
        <begin position="1110"/>
        <end position="1123"/>
    </location>
</feature>
<evidence type="ECO:0000256" key="2">
    <source>
        <dbReference type="SAM" id="Coils"/>
    </source>
</evidence>
<dbReference type="RefSeq" id="XP_031435697.1">
    <property type="nucleotide sequence ID" value="XM_031579837.1"/>
</dbReference>
<evidence type="ECO:0000313" key="7">
    <source>
        <dbReference type="RefSeq" id="XP_031435697.1"/>
    </source>
</evidence>
<evidence type="ECO:0000313" key="6">
    <source>
        <dbReference type="RefSeq" id="XP_012674944.2"/>
    </source>
</evidence>
<feature type="compositionally biased region" description="Basic and acidic residues" evidence="3">
    <location>
        <begin position="978"/>
        <end position="990"/>
    </location>
</feature>
<dbReference type="InterPro" id="IPR050719">
    <property type="entry name" value="Cortactin-Actin_Reg"/>
</dbReference>
<feature type="coiled-coil region" evidence="2">
    <location>
        <begin position="267"/>
        <end position="451"/>
    </location>
</feature>
<feature type="compositionally biased region" description="Low complexity" evidence="3">
    <location>
        <begin position="966"/>
        <end position="977"/>
    </location>
</feature>
<dbReference type="KEGG" id="char:105893133"/>
<evidence type="ECO:0000256" key="1">
    <source>
        <dbReference type="ARBA" id="ARBA00023054"/>
    </source>
</evidence>
<keyword evidence="1 2" id="KW-0175">Coiled coil</keyword>
<feature type="region of interest" description="Disordered" evidence="3">
    <location>
        <begin position="1"/>
        <end position="76"/>
    </location>
</feature>
<feature type="compositionally biased region" description="Basic and acidic residues" evidence="3">
    <location>
        <begin position="25"/>
        <end position="69"/>
    </location>
</feature>
<name>A0A6P8GJW6_CLUHA</name>
<dbReference type="Pfam" id="PF09727">
    <property type="entry name" value="CortBP2"/>
    <property type="match status" value="1"/>
</dbReference>
<evidence type="ECO:0000256" key="3">
    <source>
        <dbReference type="SAM" id="MobiDB-lite"/>
    </source>
</evidence>
<feature type="coiled-coil region" evidence="2">
    <location>
        <begin position="525"/>
        <end position="591"/>
    </location>
</feature>
<dbReference type="PANTHER" id="PTHR23166">
    <property type="entry name" value="FILAMIN/GPBP-INTERACTING PROTEIN"/>
    <property type="match status" value="1"/>
</dbReference>
<dbReference type="Proteomes" id="UP000515152">
    <property type="component" value="Chromosome 14"/>
</dbReference>
<dbReference type="OrthoDB" id="8828111at2759"/>
<dbReference type="AlphaFoldDB" id="A0A6P8GJW6"/>
<feature type="coiled-coil region" evidence="2">
    <location>
        <begin position="639"/>
        <end position="690"/>
    </location>
</feature>